<keyword evidence="3" id="KW-0812">Transmembrane</keyword>
<comment type="caution">
    <text evidence="4">The sequence shown here is derived from an EMBL/GenBank/DDBJ whole genome shotgun (WGS) entry which is preliminary data.</text>
</comment>
<keyword evidence="3" id="KW-0472">Membrane</keyword>
<dbReference type="Pfam" id="PF04203">
    <property type="entry name" value="Sortase"/>
    <property type="match status" value="1"/>
</dbReference>
<feature type="transmembrane region" description="Helical" evidence="3">
    <location>
        <begin position="316"/>
        <end position="339"/>
    </location>
</feature>
<dbReference type="InterPro" id="IPR042002">
    <property type="entry name" value="Sortase_C"/>
</dbReference>
<evidence type="ECO:0000256" key="3">
    <source>
        <dbReference type="SAM" id="Phobius"/>
    </source>
</evidence>
<dbReference type="InterPro" id="IPR005754">
    <property type="entry name" value="Sortase"/>
</dbReference>
<protein>
    <submittedName>
        <fullName evidence="4">Sortase family protein</fullName>
    </submittedName>
</protein>
<proteinExistence type="predicted"/>
<accession>A0A6I1GLY5</accession>
<feature type="active site" description="Acyl-thioester intermediate" evidence="2">
    <location>
        <position position="282"/>
    </location>
</feature>
<dbReference type="Gene3D" id="2.40.260.10">
    <property type="entry name" value="Sortase"/>
    <property type="match status" value="1"/>
</dbReference>
<evidence type="ECO:0000256" key="1">
    <source>
        <dbReference type="ARBA" id="ARBA00022801"/>
    </source>
</evidence>
<dbReference type="SUPFAM" id="SSF63817">
    <property type="entry name" value="Sortase"/>
    <property type="match status" value="1"/>
</dbReference>
<gene>
    <name evidence="4" type="ORF">F7D09_1095</name>
</gene>
<dbReference type="AlphaFoldDB" id="A0A6I1GLY5"/>
<keyword evidence="5" id="KW-1185">Reference proteome</keyword>
<reference evidence="4 5" key="1">
    <citation type="submission" date="2019-09" db="EMBL/GenBank/DDBJ databases">
        <title>Characterization of the phylogenetic diversity of two novel species belonging to the genus Bifidobacterium: Bifidobacterium cebidarum sp. nov. and Bifidobacterium leontopitheci sp. nov.</title>
        <authorList>
            <person name="Lugli G.A."/>
            <person name="Duranti S."/>
            <person name="Milani C."/>
            <person name="Turroni F."/>
            <person name="Ventura M."/>
        </authorList>
    </citation>
    <scope>NUCLEOTIDE SEQUENCE [LARGE SCALE GENOMIC DNA]</scope>
    <source>
        <strain evidence="4 5">LMG 31471</strain>
    </source>
</reference>
<dbReference type="InterPro" id="IPR023365">
    <property type="entry name" value="Sortase_dom-sf"/>
</dbReference>
<dbReference type="NCBIfam" id="NF033745">
    <property type="entry name" value="class_C_sortase"/>
    <property type="match status" value="1"/>
</dbReference>
<evidence type="ECO:0000313" key="5">
    <source>
        <dbReference type="Proteomes" id="UP000441772"/>
    </source>
</evidence>
<keyword evidence="1" id="KW-0378">Hydrolase</keyword>
<feature type="active site" description="Proton donor/acceptor" evidence="2">
    <location>
        <position position="220"/>
    </location>
</feature>
<dbReference type="CDD" id="cd05827">
    <property type="entry name" value="Sortase_C"/>
    <property type="match status" value="1"/>
</dbReference>
<dbReference type="Proteomes" id="UP000441772">
    <property type="component" value="Unassembled WGS sequence"/>
</dbReference>
<name>A0A6I1GLY5_9BIFI</name>
<sequence>MSSDALSDVLPGEPIPIPSVSAAGNVRVHAHTPASVPFASLLDLTDIAAGQRRDRRRALIIRIIAALCIVVAIVASAIPAVLQWRSSAVASRTAAETEREVRSWVPDRRRDALAAARRYNAALAADGQPVLGEPVDPFSASASGGLVDYKDAVSTKDDRYQSLLDAGGGVMGRVRVPKQSIDLPIYHGTSAQVLARGAGHLYGTSLPVGGKSTHAVLTGHRGLVEALMFTRLDEMHEGDYFYIDVMGKTLTYRVDRISVIEPDDTSLLKIVRGEDRVTLMTCTPYRLNTHRLLVSGVRVPDRAAPAAQSQQDRRLALGQGIVVVGGVLAALLLGAGVWLRRRYPDIEPRHAAQ</sequence>
<dbReference type="NCBIfam" id="TIGR01076">
    <property type="entry name" value="sortase_fam"/>
    <property type="match status" value="1"/>
</dbReference>
<evidence type="ECO:0000256" key="2">
    <source>
        <dbReference type="PIRSR" id="PIRSR605754-1"/>
    </source>
</evidence>
<organism evidence="4 5">
    <name type="scientific">Bifidobacterium leontopitheci</name>
    <dbReference type="NCBI Taxonomy" id="2650774"/>
    <lineage>
        <taxon>Bacteria</taxon>
        <taxon>Bacillati</taxon>
        <taxon>Actinomycetota</taxon>
        <taxon>Actinomycetes</taxon>
        <taxon>Bifidobacteriales</taxon>
        <taxon>Bifidobacteriaceae</taxon>
        <taxon>Bifidobacterium</taxon>
    </lineage>
</organism>
<dbReference type="GO" id="GO:0016787">
    <property type="term" value="F:hydrolase activity"/>
    <property type="evidence" value="ECO:0007669"/>
    <property type="project" value="UniProtKB-KW"/>
</dbReference>
<feature type="transmembrane region" description="Helical" evidence="3">
    <location>
        <begin position="59"/>
        <end position="82"/>
    </location>
</feature>
<evidence type="ECO:0000313" key="4">
    <source>
        <dbReference type="EMBL" id="KAB7790409.1"/>
    </source>
</evidence>
<dbReference type="EMBL" id="WBVT01000013">
    <property type="protein sequence ID" value="KAB7790409.1"/>
    <property type="molecule type" value="Genomic_DNA"/>
</dbReference>
<keyword evidence="3" id="KW-1133">Transmembrane helix</keyword>